<evidence type="ECO:0000313" key="2">
    <source>
        <dbReference type="EMBL" id="MBB2156613.1"/>
    </source>
</evidence>
<dbReference type="EMBL" id="JABEQG010000016">
    <property type="protein sequence ID" value="MBB2156613.1"/>
    <property type="molecule type" value="Genomic_DNA"/>
</dbReference>
<keyword evidence="1" id="KW-0732">Signal</keyword>
<gene>
    <name evidence="2" type="ORF">HLH33_09880</name>
</gene>
<dbReference type="AlphaFoldDB" id="A0A7W4FF58"/>
<feature type="signal peptide" evidence="1">
    <location>
        <begin position="1"/>
        <end position="21"/>
    </location>
</feature>
<dbReference type="InterPro" id="IPR031618">
    <property type="entry name" value="T4SS_TraI"/>
</dbReference>
<comment type="caution">
    <text evidence="2">The sequence shown here is derived from an EMBL/GenBank/DDBJ whole genome shotgun (WGS) entry which is preliminary data.</text>
</comment>
<proteinExistence type="predicted"/>
<evidence type="ECO:0000256" key="1">
    <source>
        <dbReference type="SAM" id="SignalP"/>
    </source>
</evidence>
<accession>A0A7W4FF58</accession>
<dbReference type="Pfam" id="PF16932">
    <property type="entry name" value="T4SS_TraI"/>
    <property type="match status" value="1"/>
</dbReference>
<dbReference type="Proteomes" id="UP000550787">
    <property type="component" value="Unassembled WGS sequence"/>
</dbReference>
<sequence length="309" mass="33843">MRKSGLLLSALCLLSISPTYGREALPLPEDAPVPGLPTVHPEAGNPIDTPITGATVAPEIPDMPRPPSLEAAMAIRPGYAPRVEESTGRDQAVRLAAWSFGARGGEAARAFAINDMLGRYAAVLDRTYDFRTLVLPAGDGATLIRPPVVTEAEMAIALDSSGQSARETRQIYQITRKAALVSVPPQWRTWLVRDVNIPPPPAEPLRPRTRHEVEVWRVGVAEGWAKGERQAVEVFLDDLARLERDLVGMARYRTLLAAGKVEAPEVAFLHRDTQGGHDMMRVDDTEIRIRAQPGLDADRAHWRGQEDLP</sequence>
<organism evidence="2 3">
    <name type="scientific">Gluconacetobacter diazotrophicus</name>
    <name type="common">Acetobacter diazotrophicus</name>
    <dbReference type="NCBI Taxonomy" id="33996"/>
    <lineage>
        <taxon>Bacteria</taxon>
        <taxon>Pseudomonadati</taxon>
        <taxon>Pseudomonadota</taxon>
        <taxon>Alphaproteobacteria</taxon>
        <taxon>Acetobacterales</taxon>
        <taxon>Acetobacteraceae</taxon>
        <taxon>Gluconacetobacter</taxon>
    </lineage>
</organism>
<evidence type="ECO:0000313" key="3">
    <source>
        <dbReference type="Proteomes" id="UP000550787"/>
    </source>
</evidence>
<reference evidence="2 3" key="1">
    <citation type="submission" date="2020-04" db="EMBL/GenBank/DDBJ databases">
        <title>Description of novel Gluconacetobacter.</title>
        <authorList>
            <person name="Sombolestani A."/>
        </authorList>
    </citation>
    <scope>NUCLEOTIDE SEQUENCE [LARGE SCALE GENOMIC DNA]</scope>
    <source>
        <strain evidence="2 3">LMG 7603</strain>
    </source>
</reference>
<protein>
    <submittedName>
        <fullName evidence="2">Type IV secretory system conjugative DNA transfer family protein</fullName>
    </submittedName>
</protein>
<dbReference type="RefSeq" id="WP_183115844.1">
    <property type="nucleotide sequence ID" value="NZ_JABEQG010000016.1"/>
</dbReference>
<feature type="chain" id="PRO_5031177006" evidence="1">
    <location>
        <begin position="22"/>
        <end position="309"/>
    </location>
</feature>
<name>A0A7W4FF58_GLUDI</name>